<dbReference type="EMBL" id="JAUCMV010000001">
    <property type="protein sequence ID" value="KAK0427590.1"/>
    <property type="molecule type" value="Genomic_DNA"/>
</dbReference>
<reference evidence="1" key="1">
    <citation type="submission" date="2023-06" db="EMBL/GenBank/DDBJ databases">
        <title>Genomic analysis of the entomopathogenic nematode Steinernema hermaphroditum.</title>
        <authorList>
            <person name="Schwarz E.M."/>
            <person name="Heppert J.K."/>
            <person name="Baniya A."/>
            <person name="Schwartz H.T."/>
            <person name="Tan C.-H."/>
            <person name="Antoshechkin I."/>
            <person name="Sternberg P.W."/>
            <person name="Goodrich-Blair H."/>
            <person name="Dillman A.R."/>
        </authorList>
    </citation>
    <scope>NUCLEOTIDE SEQUENCE</scope>
    <source>
        <strain evidence="1">PS9179</strain>
        <tissue evidence="1">Whole animal</tissue>
    </source>
</reference>
<keyword evidence="2" id="KW-1185">Reference proteome</keyword>
<sequence length="103" mass="11540">MDCVVVCNIFGDLFFEQSTRLSTCRVFTSSPPLGCKANTLSSLVPSPLVSEPLFSTPSVGVFEGRRRDSARKDKADMRSGLMWTNGDHMERARLFCNENQQNF</sequence>
<accession>A0AA39IPR9</accession>
<evidence type="ECO:0000313" key="2">
    <source>
        <dbReference type="Proteomes" id="UP001175271"/>
    </source>
</evidence>
<comment type="caution">
    <text evidence="1">The sequence shown here is derived from an EMBL/GenBank/DDBJ whole genome shotgun (WGS) entry which is preliminary data.</text>
</comment>
<dbReference type="AlphaFoldDB" id="A0AA39IPR9"/>
<protein>
    <submittedName>
        <fullName evidence="1">Uncharacterized protein</fullName>
    </submittedName>
</protein>
<dbReference type="Proteomes" id="UP001175271">
    <property type="component" value="Unassembled WGS sequence"/>
</dbReference>
<evidence type="ECO:0000313" key="1">
    <source>
        <dbReference type="EMBL" id="KAK0427590.1"/>
    </source>
</evidence>
<gene>
    <name evidence="1" type="ORF">QR680_010312</name>
</gene>
<organism evidence="1 2">
    <name type="scientific">Steinernema hermaphroditum</name>
    <dbReference type="NCBI Taxonomy" id="289476"/>
    <lineage>
        <taxon>Eukaryota</taxon>
        <taxon>Metazoa</taxon>
        <taxon>Ecdysozoa</taxon>
        <taxon>Nematoda</taxon>
        <taxon>Chromadorea</taxon>
        <taxon>Rhabditida</taxon>
        <taxon>Tylenchina</taxon>
        <taxon>Panagrolaimomorpha</taxon>
        <taxon>Strongyloidoidea</taxon>
        <taxon>Steinernematidae</taxon>
        <taxon>Steinernema</taxon>
    </lineage>
</organism>
<name>A0AA39IPR9_9BILA</name>
<proteinExistence type="predicted"/>